<accession>A0A8S5Q480</accession>
<organism evidence="1">
    <name type="scientific">Caudovirales sp. ctlwr10</name>
    <dbReference type="NCBI Taxonomy" id="2825771"/>
    <lineage>
        <taxon>Viruses</taxon>
        <taxon>Duplodnaviria</taxon>
        <taxon>Heunggongvirae</taxon>
        <taxon>Uroviricota</taxon>
        <taxon>Caudoviricetes</taxon>
    </lineage>
</organism>
<protein>
    <submittedName>
        <fullName evidence="1">Uncharacterized protein</fullName>
    </submittedName>
</protein>
<dbReference type="EMBL" id="BK015575">
    <property type="protein sequence ID" value="DAE14134.1"/>
    <property type="molecule type" value="Genomic_DNA"/>
</dbReference>
<sequence>MSPRCQAFFRDFGVSAASCFALLGGWPNWRR</sequence>
<name>A0A8S5Q480_9CAUD</name>
<reference evidence="1" key="1">
    <citation type="journal article" date="2021" name="Proc. Natl. Acad. Sci. U.S.A.">
        <title>A Catalog of Tens of Thousands of Viruses from Human Metagenomes Reveals Hidden Associations with Chronic Diseases.</title>
        <authorList>
            <person name="Tisza M.J."/>
            <person name="Buck C.B."/>
        </authorList>
    </citation>
    <scope>NUCLEOTIDE SEQUENCE</scope>
    <source>
        <strain evidence="1">Ctlwr10</strain>
    </source>
</reference>
<evidence type="ECO:0000313" key="1">
    <source>
        <dbReference type="EMBL" id="DAE14134.1"/>
    </source>
</evidence>
<proteinExistence type="predicted"/>